<feature type="compositionally biased region" description="Low complexity" evidence="11">
    <location>
        <begin position="318"/>
        <end position="335"/>
    </location>
</feature>
<feature type="repeat" description="WD" evidence="9">
    <location>
        <begin position="517"/>
        <end position="557"/>
    </location>
</feature>
<feature type="region of interest" description="Disordered" evidence="11">
    <location>
        <begin position="313"/>
        <end position="392"/>
    </location>
</feature>
<feature type="repeat" description="WD" evidence="9">
    <location>
        <begin position="660"/>
        <end position="699"/>
    </location>
</feature>
<evidence type="ECO:0000256" key="10">
    <source>
        <dbReference type="SAM" id="Coils"/>
    </source>
</evidence>
<dbReference type="PROSITE" id="PS00678">
    <property type="entry name" value="WD_REPEATS_1"/>
    <property type="match status" value="3"/>
</dbReference>
<comment type="subcellular location">
    <subcellularLocation>
        <location evidence="1">Mitochondrion outer membrane</location>
        <topology evidence="1">Peripheral membrane protein</topology>
        <orientation evidence="1">Cytoplasmic side</orientation>
    </subcellularLocation>
</comment>
<feature type="repeat" description="WD" evidence="9">
    <location>
        <begin position="817"/>
        <end position="848"/>
    </location>
</feature>
<evidence type="ECO:0000256" key="5">
    <source>
        <dbReference type="ARBA" id="ARBA00023054"/>
    </source>
</evidence>
<evidence type="ECO:0000256" key="7">
    <source>
        <dbReference type="ARBA" id="ARBA00023136"/>
    </source>
</evidence>
<dbReference type="AlphaFoldDB" id="A0AA88H058"/>
<accession>A0AA88H058</accession>
<keyword evidence="3" id="KW-0677">Repeat</keyword>
<reference evidence="12 13" key="1">
    <citation type="journal article" date="2018" name="BMC Genomics">
        <title>The genome of Naegleria lovaniensis, the basis for a comparative approach to unravel pathogenicity factors of the human pathogenic amoeba N. fowleri.</title>
        <authorList>
            <person name="Liechti N."/>
            <person name="Schurch N."/>
            <person name="Bruggmann R."/>
            <person name="Wittwer M."/>
        </authorList>
    </citation>
    <scope>NUCLEOTIDE SEQUENCE [LARGE SCALE GENOMIC DNA]</scope>
    <source>
        <strain evidence="12 13">ATCC 30569</strain>
    </source>
</reference>
<evidence type="ECO:0000256" key="1">
    <source>
        <dbReference type="ARBA" id="ARBA00004570"/>
    </source>
</evidence>
<dbReference type="Proteomes" id="UP000816034">
    <property type="component" value="Unassembled WGS sequence"/>
</dbReference>
<feature type="coiled-coil region" evidence="10">
    <location>
        <begin position="232"/>
        <end position="308"/>
    </location>
</feature>
<dbReference type="EMBL" id="PYSW02000009">
    <property type="protein sequence ID" value="KAG2388828.1"/>
    <property type="molecule type" value="Genomic_DNA"/>
</dbReference>
<feature type="compositionally biased region" description="Polar residues" evidence="11">
    <location>
        <begin position="40"/>
        <end position="60"/>
    </location>
</feature>
<dbReference type="InterPro" id="IPR015943">
    <property type="entry name" value="WD40/YVTN_repeat-like_dom_sf"/>
</dbReference>
<dbReference type="Pfam" id="PF00400">
    <property type="entry name" value="WD40"/>
    <property type="match status" value="5"/>
</dbReference>
<dbReference type="PROSITE" id="PS50294">
    <property type="entry name" value="WD_REPEATS_REGION"/>
    <property type="match status" value="4"/>
</dbReference>
<feature type="compositionally biased region" description="Polar residues" evidence="11">
    <location>
        <begin position="81"/>
        <end position="93"/>
    </location>
</feature>
<keyword evidence="7" id="KW-0472">Membrane</keyword>
<dbReference type="InterPro" id="IPR019775">
    <property type="entry name" value="WD40_repeat_CS"/>
</dbReference>
<feature type="region of interest" description="Disordered" evidence="11">
    <location>
        <begin position="185"/>
        <end position="226"/>
    </location>
</feature>
<dbReference type="PANTHER" id="PTHR19855:SF28">
    <property type="entry name" value="CCR4-ASSOCIATED FACTOR 4"/>
    <property type="match status" value="1"/>
</dbReference>
<feature type="compositionally biased region" description="Low complexity" evidence="11">
    <location>
        <begin position="61"/>
        <end position="79"/>
    </location>
</feature>
<comment type="caution">
    <text evidence="12">The sequence shown here is derived from an EMBL/GenBank/DDBJ whole genome shotgun (WGS) entry which is preliminary data.</text>
</comment>
<protein>
    <recommendedName>
        <fullName evidence="14">Guanine nucleotide-binding protein subunit beta-like protein</fullName>
    </recommendedName>
</protein>
<evidence type="ECO:0000256" key="11">
    <source>
        <dbReference type="SAM" id="MobiDB-lite"/>
    </source>
</evidence>
<dbReference type="GeneID" id="68092729"/>
<evidence type="ECO:0000256" key="4">
    <source>
        <dbReference type="ARBA" id="ARBA00022787"/>
    </source>
</evidence>
<dbReference type="RefSeq" id="XP_044552820.1">
    <property type="nucleotide sequence ID" value="XM_044692112.1"/>
</dbReference>
<dbReference type="InterPro" id="IPR020472">
    <property type="entry name" value="WD40_PAC1"/>
</dbReference>
<dbReference type="GO" id="GO:0005741">
    <property type="term" value="C:mitochondrial outer membrane"/>
    <property type="evidence" value="ECO:0007669"/>
    <property type="project" value="UniProtKB-SubCell"/>
</dbReference>
<evidence type="ECO:0000256" key="8">
    <source>
        <dbReference type="ARBA" id="ARBA00038415"/>
    </source>
</evidence>
<dbReference type="InterPro" id="IPR036322">
    <property type="entry name" value="WD40_repeat_dom_sf"/>
</dbReference>
<evidence type="ECO:0000256" key="3">
    <source>
        <dbReference type="ARBA" id="ARBA00022737"/>
    </source>
</evidence>
<name>A0AA88H058_NAELO</name>
<feature type="region of interest" description="Disordered" evidence="11">
    <location>
        <begin position="23"/>
        <end position="93"/>
    </location>
</feature>
<dbReference type="PRINTS" id="PR00320">
    <property type="entry name" value="GPROTEINBRPT"/>
</dbReference>
<sequence length="848" mass="94721">MIQNGQLNHPHSHHQHHSLLNVQQPIPSVPPSTSPPVVGNSFSVPVHSNNMMMMTGSQENPSPSSSSSPKYAPSSSLPPQFMNQGAANRSSPPYVQINQYNHSNGQRHSRIGSSPPAMMMYNTGNIQSNHQQQQFQHNNNHQQPIMHHNTNGITEGNYHNNFNNPTSNSSYHQPSHPQIFPQSHPYGSGNSSALNHNGVWGNSYPQQTTHQPTPRGSIRGNAIHNPSQSSYFTELRMEFQVLSQQAQKLKDQKTQLRNEVGHLEEVIFKCQEKKSFLEDKEKRLDKLQNNIKQKLKVVQEKLFKLEEQSPRNFEDVKNNSSNTTINNTTNHVNNNPLANEEDKREWTSTTPPLGDEALTDALSQTAQDIPLPPENNNTNIIPDGISEDDNESQNLDDVLEDDMDDDAWSYTSAGSDLSIASRVSLPANISHHMSKGNQHYNSLNQQGRPPSLNRNKHRAYHHHTLDDVVFNTQFRTRSASFNFQQSYGQITPRTYRKKVLKELANSDTPFDLSECTLRGHTKSITAIHLIGSRFVISGSADCTVRVWDLHSKSLIQTLTGHTGWVRSVTSDISDFNAETDEYERLIDDLKFVVSGSGDGTIRLWDVSNPDIEEKCIKVLKGHEGGVTCVKSDTNGVIVSSSVDKTVKVWDRNQSECVQTLIGHERYVKTLQFKSHALITGGGDKCIRLWDLRSGKCTKRINAHDTINVLQFTDDRIIVGCQSGQILDYDLKAGKLLDNLASHGGPISGLKFIGSRLIFSSTVPITSAFHRHHLTNSNNSNDFGLASPRVACKMNGRSFLCLNPIEYNLETKKTTREFFGHVGSVNSLDFSSTKLVTGSTDHTIKSWAL</sequence>
<keyword evidence="5 10" id="KW-0175">Coiled coil</keyword>
<dbReference type="PROSITE" id="PS50082">
    <property type="entry name" value="WD_REPEATS_2"/>
    <property type="match status" value="5"/>
</dbReference>
<feature type="repeat" description="WD" evidence="9">
    <location>
        <begin position="591"/>
        <end position="614"/>
    </location>
</feature>
<gene>
    <name evidence="12" type="ORF">C9374_000267</name>
</gene>
<evidence type="ECO:0000256" key="9">
    <source>
        <dbReference type="PROSITE-ProRule" id="PRU00221"/>
    </source>
</evidence>
<evidence type="ECO:0000313" key="12">
    <source>
        <dbReference type="EMBL" id="KAG2388828.1"/>
    </source>
</evidence>
<feature type="compositionally biased region" description="Polar residues" evidence="11">
    <location>
        <begin position="203"/>
        <end position="214"/>
    </location>
</feature>
<evidence type="ECO:0000256" key="6">
    <source>
        <dbReference type="ARBA" id="ARBA00023128"/>
    </source>
</evidence>
<dbReference type="SUPFAM" id="SSF50978">
    <property type="entry name" value="WD40 repeat-like"/>
    <property type="match status" value="1"/>
</dbReference>
<keyword evidence="4" id="KW-1000">Mitochondrion outer membrane</keyword>
<proteinExistence type="inferred from homology"/>
<keyword evidence="6" id="KW-0496">Mitochondrion</keyword>
<evidence type="ECO:0000313" key="13">
    <source>
        <dbReference type="Proteomes" id="UP000816034"/>
    </source>
</evidence>
<keyword evidence="13" id="KW-1185">Reference proteome</keyword>
<dbReference type="InterPro" id="IPR001680">
    <property type="entry name" value="WD40_rpt"/>
</dbReference>
<feature type="repeat" description="WD" evidence="9">
    <location>
        <begin position="619"/>
        <end position="659"/>
    </location>
</feature>
<dbReference type="PANTHER" id="PTHR19855">
    <property type="entry name" value="WD40 REPEAT PROTEIN 12, 37"/>
    <property type="match status" value="1"/>
</dbReference>
<dbReference type="Gene3D" id="2.130.10.10">
    <property type="entry name" value="YVTN repeat-like/Quinoprotein amine dehydrogenase"/>
    <property type="match status" value="3"/>
</dbReference>
<evidence type="ECO:0000256" key="2">
    <source>
        <dbReference type="ARBA" id="ARBA00022574"/>
    </source>
</evidence>
<comment type="similarity">
    <text evidence="8">Belongs to the WD repeat MDV1/CAF4 family.</text>
</comment>
<organism evidence="12 13">
    <name type="scientific">Naegleria lovaniensis</name>
    <name type="common">Amoeba</name>
    <dbReference type="NCBI Taxonomy" id="51637"/>
    <lineage>
        <taxon>Eukaryota</taxon>
        <taxon>Discoba</taxon>
        <taxon>Heterolobosea</taxon>
        <taxon>Tetramitia</taxon>
        <taxon>Eutetramitia</taxon>
        <taxon>Vahlkampfiidae</taxon>
        <taxon>Naegleria</taxon>
    </lineage>
</organism>
<evidence type="ECO:0008006" key="14">
    <source>
        <dbReference type="Google" id="ProtNLM"/>
    </source>
</evidence>
<dbReference type="CDD" id="cd00200">
    <property type="entry name" value="WD40"/>
    <property type="match status" value="1"/>
</dbReference>
<dbReference type="SMART" id="SM00320">
    <property type="entry name" value="WD40"/>
    <property type="match status" value="6"/>
</dbReference>
<keyword evidence="2 9" id="KW-0853">WD repeat</keyword>